<protein>
    <submittedName>
        <fullName evidence="1">Uncharacterized protein</fullName>
    </submittedName>
</protein>
<evidence type="ECO:0000313" key="2">
    <source>
        <dbReference type="Proteomes" id="UP000028493"/>
    </source>
</evidence>
<organism evidence="1 2">
    <name type="scientific">Xenorhabdus bovienii str. kraussei Becker Underwood</name>
    <dbReference type="NCBI Taxonomy" id="1398204"/>
    <lineage>
        <taxon>Bacteria</taxon>
        <taxon>Pseudomonadati</taxon>
        <taxon>Pseudomonadota</taxon>
        <taxon>Gammaproteobacteria</taxon>
        <taxon>Enterobacterales</taxon>
        <taxon>Morganellaceae</taxon>
        <taxon>Xenorhabdus</taxon>
    </lineage>
</organism>
<reference evidence="1" key="1">
    <citation type="submission" date="2013-07" db="EMBL/GenBank/DDBJ databases">
        <title>Sub-species coevolution in mutualistic symbiosis.</title>
        <authorList>
            <person name="Murfin K."/>
            <person name="Klassen J."/>
            <person name="Lee M."/>
            <person name="Forst S."/>
            <person name="Stock P."/>
            <person name="Goodrich-Blair H."/>
        </authorList>
    </citation>
    <scope>NUCLEOTIDE SEQUENCE [LARGE SCALE GENOMIC DNA]</scope>
    <source>
        <strain evidence="1">Kraussei Becker Underwood</strain>
    </source>
</reference>
<sequence>MAWNGCLEINKIHIPLMKHDGLKGDTFPPLHNLPLFFQVVVAVDISSM</sequence>
<dbReference type="Proteomes" id="UP000028493">
    <property type="component" value="Unassembled WGS sequence"/>
</dbReference>
<gene>
    <name evidence="1" type="ORF">XBKB1_2160025</name>
</gene>
<proteinExistence type="predicted"/>
<dbReference type="AlphaFoldDB" id="A0A077PSX8"/>
<comment type="caution">
    <text evidence="1">The sequence shown here is derived from an EMBL/GenBank/DDBJ whole genome shotgun (WGS) entry which is preliminary data.</text>
</comment>
<dbReference type="EMBL" id="CBSZ010000131">
    <property type="protein sequence ID" value="CDH23881.1"/>
    <property type="molecule type" value="Genomic_DNA"/>
</dbReference>
<dbReference type="HOGENOM" id="CLU_3159485_0_0_6"/>
<accession>A0A077PSX8</accession>
<evidence type="ECO:0000313" key="1">
    <source>
        <dbReference type="EMBL" id="CDH23881.1"/>
    </source>
</evidence>
<name>A0A077PSX8_XENBV</name>